<dbReference type="InterPro" id="IPR013087">
    <property type="entry name" value="Znf_C2H2_type"/>
</dbReference>
<evidence type="ECO:0000256" key="4">
    <source>
        <dbReference type="ARBA" id="ARBA00022833"/>
    </source>
</evidence>
<gene>
    <name evidence="8" type="primary">FGENESH: predicted gene_5.59</name>
    <name evidence="8" type="ORF">BN2166_0025140</name>
</gene>
<keyword evidence="2" id="KW-0677">Repeat</keyword>
<dbReference type="STRING" id="5286.A0A0K3CCK6"/>
<dbReference type="GO" id="GO:0000977">
    <property type="term" value="F:RNA polymerase II transcription regulatory region sequence-specific DNA binding"/>
    <property type="evidence" value="ECO:0007669"/>
    <property type="project" value="TreeGrafter"/>
</dbReference>
<name>A0A0K3CCK6_RHOTO</name>
<dbReference type="PROSITE" id="PS50157">
    <property type="entry name" value="ZINC_FINGER_C2H2_2"/>
    <property type="match status" value="2"/>
</dbReference>
<dbReference type="SUPFAM" id="SSF57667">
    <property type="entry name" value="beta-beta-alpha zinc fingers"/>
    <property type="match status" value="2"/>
</dbReference>
<dbReference type="SMART" id="SM00355">
    <property type="entry name" value="ZnF_C2H2"/>
    <property type="match status" value="12"/>
</dbReference>
<dbReference type="PANTHER" id="PTHR24409">
    <property type="entry name" value="ZINC FINGER PROTEIN 142"/>
    <property type="match status" value="1"/>
</dbReference>
<dbReference type="AlphaFoldDB" id="A0A0K3CCK6"/>
<dbReference type="Proteomes" id="UP000199069">
    <property type="component" value="Unassembled WGS sequence"/>
</dbReference>
<dbReference type="GO" id="GO:0008270">
    <property type="term" value="F:zinc ion binding"/>
    <property type="evidence" value="ECO:0007669"/>
    <property type="project" value="UniProtKB-KW"/>
</dbReference>
<dbReference type="InterPro" id="IPR036236">
    <property type="entry name" value="Znf_C2H2_sf"/>
</dbReference>
<proteinExistence type="predicted"/>
<evidence type="ECO:0000313" key="8">
    <source>
        <dbReference type="EMBL" id="CTR06653.1"/>
    </source>
</evidence>
<dbReference type="EMBL" id="CWKI01000005">
    <property type="protein sequence ID" value="CTR06653.1"/>
    <property type="molecule type" value="Genomic_DNA"/>
</dbReference>
<evidence type="ECO:0000259" key="7">
    <source>
        <dbReference type="PROSITE" id="PS50157"/>
    </source>
</evidence>
<feature type="region of interest" description="Disordered" evidence="6">
    <location>
        <begin position="1"/>
        <end position="35"/>
    </location>
</feature>
<dbReference type="GO" id="GO:0000981">
    <property type="term" value="F:DNA-binding transcription factor activity, RNA polymerase II-specific"/>
    <property type="evidence" value="ECO:0007669"/>
    <property type="project" value="TreeGrafter"/>
</dbReference>
<keyword evidence="9" id="KW-1185">Reference proteome</keyword>
<reference evidence="8 9" key="1">
    <citation type="submission" date="2015-07" db="EMBL/GenBank/DDBJ databases">
        <authorList>
            <person name="Cajimat M.N.B."/>
            <person name="Milazzo M.L."/>
            <person name="Fulhorst C.F."/>
        </authorList>
    </citation>
    <scope>NUCLEOTIDE SEQUENCE [LARGE SCALE GENOMIC DNA]</scope>
    <source>
        <strain evidence="8">Single colony</strain>
    </source>
</reference>
<evidence type="ECO:0000256" key="3">
    <source>
        <dbReference type="ARBA" id="ARBA00022771"/>
    </source>
</evidence>
<evidence type="ECO:0000256" key="1">
    <source>
        <dbReference type="ARBA" id="ARBA00022723"/>
    </source>
</evidence>
<sequence>MGEWRTAGALAGDGPHGAADEPDGAPPGRGGNPIVEVRRDEGEFAQQASTRRGGSFSEVVRAKEAAVSLANTRTTQQAGGDVVIEVNLAEFISLASSLRIHSLSALSHRLGRTLQTFRRLLDPLSRPFTTATSHASSLCGLFLPSSDAMPNNWWYDDDYDVWVCDECNGREFVNWSALVKHLQMSRNHNFCTDCERDFVSWSALRSHWANSASHSFCTLCDTHFDNYELLHDHDIYDHFPCQGCDQIFASELGRYEHGRQSHLFCIEHRRAFLSQANLRAHLASSAHVQARIPCAAGCGRNFIDYSAMVLHLEAGSYPSGWTRQKIDYKLRSLPAARPYMTSSQRLIAGPTTQTRSSWVATEDSYNDWEQAYECFFCHRLFNSLAGLNQHLTSPRHAYATETGRDGEKLYKCPMENCRHKFSTFSGLVQHAERGGCGSVAAVLYKLPAACEVVVEPDLRDFTSLALTSRSSSPERLRLPATRCYLLQDSLPQPAILFRCCRRSLQLSVLHRVQVDWQVSRSLLDDFVSLCLPDQPGQTSQIKPFSSFHDLRGFLSPNPIERFTMSWWFNDHWQVWICDPCNGWEFEEWDSLVDHLECNHHYCMQCRRGFVSAPALRSHYANNSFHAFCTLCNTHFASNAILHNHKMDDHFPCEGCNQIFATELGRYEHGRQAHPFCQEHRRAFLSEANLNAHLASGAHVQAQCVCPAGCGRRFVDRSATVLHLEAGTCSSGMTRQRIDYFVRSLDTSRLITTSGPLLITGPSEPLQPTAWVATEDSYNYHAQAYECFFCHKLFQSLPALNQHLTSPRHAYATETGRDGEKLYKCPNPSCARHFVTLSGLVQHAEHGGCGVLQFRMAQSTLDGFMGQMRTLTY</sequence>
<protein>
    <submittedName>
        <fullName evidence="8">BY PROTMAP: gi|342320840|gb|EGU12778.1| Proteophosphoglycan 5 [Rhodotorula glutinis ATCC 204091]</fullName>
    </submittedName>
</protein>
<dbReference type="Pfam" id="PF12874">
    <property type="entry name" value="zf-met"/>
    <property type="match status" value="2"/>
</dbReference>
<feature type="domain" description="C2H2-type" evidence="7">
    <location>
        <begin position="784"/>
        <end position="813"/>
    </location>
</feature>
<dbReference type="PANTHER" id="PTHR24409:SF295">
    <property type="entry name" value="AZ2-RELATED"/>
    <property type="match status" value="1"/>
</dbReference>
<dbReference type="Gene3D" id="3.30.160.60">
    <property type="entry name" value="Classic Zinc Finger"/>
    <property type="match status" value="2"/>
</dbReference>
<organism evidence="8 9">
    <name type="scientific">Rhodotorula toruloides</name>
    <name type="common">Yeast</name>
    <name type="synonym">Rhodosporidium toruloides</name>
    <dbReference type="NCBI Taxonomy" id="5286"/>
    <lineage>
        <taxon>Eukaryota</taxon>
        <taxon>Fungi</taxon>
        <taxon>Dikarya</taxon>
        <taxon>Basidiomycota</taxon>
        <taxon>Pucciniomycotina</taxon>
        <taxon>Microbotryomycetes</taxon>
        <taxon>Sporidiobolales</taxon>
        <taxon>Sporidiobolaceae</taxon>
        <taxon>Rhodotorula</taxon>
    </lineage>
</organism>
<evidence type="ECO:0000256" key="6">
    <source>
        <dbReference type="SAM" id="MobiDB-lite"/>
    </source>
</evidence>
<keyword evidence="3 5" id="KW-0863">Zinc-finger</keyword>
<feature type="domain" description="C2H2-type" evidence="7">
    <location>
        <begin position="372"/>
        <end position="401"/>
    </location>
</feature>
<keyword evidence="4" id="KW-0862">Zinc</keyword>
<dbReference type="PROSITE" id="PS00028">
    <property type="entry name" value="ZINC_FINGER_C2H2_1"/>
    <property type="match status" value="4"/>
</dbReference>
<keyword evidence="1" id="KW-0479">Metal-binding</keyword>
<accession>A0A0K3CCK6</accession>
<dbReference type="GO" id="GO:0005634">
    <property type="term" value="C:nucleus"/>
    <property type="evidence" value="ECO:0007669"/>
    <property type="project" value="TreeGrafter"/>
</dbReference>
<evidence type="ECO:0000256" key="5">
    <source>
        <dbReference type="PROSITE-ProRule" id="PRU00042"/>
    </source>
</evidence>
<evidence type="ECO:0000313" key="9">
    <source>
        <dbReference type="Proteomes" id="UP000199069"/>
    </source>
</evidence>
<evidence type="ECO:0000256" key="2">
    <source>
        <dbReference type="ARBA" id="ARBA00022737"/>
    </source>
</evidence>